<dbReference type="AlphaFoldDB" id="A0A7Z0M5E1"/>
<keyword evidence="1" id="KW-0812">Transmembrane</keyword>
<comment type="caution">
    <text evidence="3">The sequence shown here is derived from an EMBL/GenBank/DDBJ whole genome shotgun (WGS) entry which is preliminary data.</text>
</comment>
<organism evidence="3 4">
    <name type="scientific">Streptococcus danieliae</name>
    <dbReference type="NCBI Taxonomy" id="747656"/>
    <lineage>
        <taxon>Bacteria</taxon>
        <taxon>Bacillati</taxon>
        <taxon>Bacillota</taxon>
        <taxon>Bacilli</taxon>
        <taxon>Lactobacillales</taxon>
        <taxon>Streptococcaceae</taxon>
        <taxon>Streptococcus</taxon>
    </lineage>
</organism>
<dbReference type="EMBL" id="JACBXX010000042">
    <property type="protein sequence ID" value="NYS95775.1"/>
    <property type="molecule type" value="Genomic_DNA"/>
</dbReference>
<dbReference type="Pfam" id="PF18160">
    <property type="entry name" value="SLATT_5"/>
    <property type="match status" value="1"/>
</dbReference>
<keyword evidence="1" id="KW-1133">Transmembrane helix</keyword>
<evidence type="ECO:0000256" key="1">
    <source>
        <dbReference type="SAM" id="Phobius"/>
    </source>
</evidence>
<name>A0A7Z0M5E1_9STRE</name>
<dbReference type="RefSeq" id="WP_179924602.1">
    <property type="nucleotide sequence ID" value="NZ_JACBXX010000042.1"/>
</dbReference>
<dbReference type="Proteomes" id="UP000589521">
    <property type="component" value="Unassembled WGS sequence"/>
</dbReference>
<gene>
    <name evidence="3" type="ORF">HZY94_00925</name>
</gene>
<feature type="transmembrane region" description="Helical" evidence="1">
    <location>
        <begin position="74"/>
        <end position="92"/>
    </location>
</feature>
<sequence>MKEERKYRESTIDDEIENKIYSLDIVRTARIKASERLYKYSDAWDFLFLGMNIVSVALLIVSLLPLPINDSKSGLMISSCFSLYTMLVQYFCSVQNYNERALKYHYHQLELENLILQLKNIFLKNNTEEGSYSDLDRFKRYRAILEKYQISLQGYENHEDVDYKIAKQQLARKFLKLDTEIKQSYWQKFQRWIETKDFSPDNIFIYLQIPIVLTIIVLYSWVAYTGIK</sequence>
<evidence type="ECO:0000313" key="3">
    <source>
        <dbReference type="EMBL" id="NYS95775.1"/>
    </source>
</evidence>
<protein>
    <submittedName>
        <fullName evidence="3">SLATT domain-containing protein</fullName>
    </submittedName>
</protein>
<keyword evidence="1" id="KW-0472">Membrane</keyword>
<evidence type="ECO:0000259" key="2">
    <source>
        <dbReference type="Pfam" id="PF18160"/>
    </source>
</evidence>
<reference evidence="3 4" key="1">
    <citation type="submission" date="2020-07" db="EMBL/GenBank/DDBJ databases">
        <title>MOT database genomes.</title>
        <authorList>
            <person name="Joseph S."/>
            <person name="Aduse-Opoku J."/>
            <person name="Hashim A."/>
            <person name="Wade W."/>
            <person name="Curtis M."/>
        </authorList>
    </citation>
    <scope>NUCLEOTIDE SEQUENCE [LARGE SCALE GENOMIC DNA]</scope>
    <source>
        <strain evidence="3 4">STR</strain>
    </source>
</reference>
<feature type="domain" description="SMODS and SLOG-associating 2TM effector" evidence="2">
    <location>
        <begin position="13"/>
        <end position="216"/>
    </location>
</feature>
<feature type="transmembrane region" description="Helical" evidence="1">
    <location>
        <begin position="46"/>
        <end position="68"/>
    </location>
</feature>
<proteinExistence type="predicted"/>
<dbReference type="InterPro" id="IPR041115">
    <property type="entry name" value="SLATT_5"/>
</dbReference>
<dbReference type="NCBIfam" id="NF033631">
    <property type="entry name" value="SLATT_5"/>
    <property type="match status" value="1"/>
</dbReference>
<evidence type="ECO:0000313" key="4">
    <source>
        <dbReference type="Proteomes" id="UP000589521"/>
    </source>
</evidence>
<accession>A0A7Z0M5E1</accession>
<feature type="transmembrane region" description="Helical" evidence="1">
    <location>
        <begin position="203"/>
        <end position="224"/>
    </location>
</feature>